<protein>
    <recommendedName>
        <fullName evidence="4">Peptidyl-prolyl cis-trans isomerase</fullName>
        <shortName evidence="4">PPIase</shortName>
        <ecNumber evidence="4">5.2.1.8</ecNumber>
    </recommendedName>
</protein>
<dbReference type="GO" id="GO:0006457">
    <property type="term" value="P:protein folding"/>
    <property type="evidence" value="ECO:0007669"/>
    <property type="project" value="InterPro"/>
</dbReference>
<evidence type="ECO:0000313" key="8">
    <source>
        <dbReference type="Proteomes" id="UP000509249"/>
    </source>
</evidence>
<keyword evidence="3 4" id="KW-0413">Isomerase</keyword>
<evidence type="ECO:0000313" key="6">
    <source>
        <dbReference type="EMBL" id="BBU35141.1"/>
    </source>
</evidence>
<evidence type="ECO:0000256" key="1">
    <source>
        <dbReference type="ARBA" id="ARBA00002388"/>
    </source>
</evidence>
<dbReference type="PROSITE" id="PS00170">
    <property type="entry name" value="CSA_PPIASE_1"/>
    <property type="match status" value="1"/>
</dbReference>
<keyword evidence="4" id="KW-0732">Signal</keyword>
<organism evidence="7 9">
    <name type="scientific">Veillonella nakazawae</name>
    <dbReference type="NCBI Taxonomy" id="2682456"/>
    <lineage>
        <taxon>Bacteria</taxon>
        <taxon>Bacillati</taxon>
        <taxon>Bacillota</taxon>
        <taxon>Negativicutes</taxon>
        <taxon>Veillonellales</taxon>
        <taxon>Veillonellaceae</taxon>
        <taxon>Veillonella</taxon>
    </lineage>
</organism>
<evidence type="ECO:0000259" key="5">
    <source>
        <dbReference type="PROSITE" id="PS50072"/>
    </source>
</evidence>
<dbReference type="PRINTS" id="PR00153">
    <property type="entry name" value="CSAPPISMRASE"/>
</dbReference>
<evidence type="ECO:0000256" key="3">
    <source>
        <dbReference type="ARBA" id="ARBA00023235"/>
    </source>
</evidence>
<dbReference type="Proteomes" id="UP001198010">
    <property type="component" value="Unassembled WGS sequence"/>
</dbReference>
<keyword evidence="2 4" id="KW-0697">Rotamase</keyword>
<name>A0AB35HCY9_9FIRM</name>
<dbReference type="AlphaFoldDB" id="A0AB35HCY9"/>
<dbReference type="GO" id="GO:0003755">
    <property type="term" value="F:peptidyl-prolyl cis-trans isomerase activity"/>
    <property type="evidence" value="ECO:0007669"/>
    <property type="project" value="UniProtKB-UniRule"/>
</dbReference>
<dbReference type="Pfam" id="PF00160">
    <property type="entry name" value="Pro_isomerase"/>
    <property type="match status" value="1"/>
</dbReference>
<dbReference type="InterPro" id="IPR020892">
    <property type="entry name" value="Cyclophilin-type_PPIase_CS"/>
</dbReference>
<sequence length="213" mass="22967">MNWKRLALCAMLGITMLGTAACGTKSGEQPQGNTVKAETVAMPNFSNAPIADEYAIFDTNYGQFKVRLLGSKAPITVKNFDYLVKKGFYNGVTFHRVIEGFMIQGGDPDGTGAGGPGYTIPDEFSNDLHFNKMGVLAMANRGPNTGGSQFFITLGPTDWLDNKHTIFGTVVQGMDVVEKIGKVKTGRNDKPVEPVIINTITLEPITDDAKNGK</sequence>
<accession>A0AB35HCY9</accession>
<evidence type="ECO:0000313" key="9">
    <source>
        <dbReference type="Proteomes" id="UP001198010"/>
    </source>
</evidence>
<feature type="signal peptide" evidence="4">
    <location>
        <begin position="1"/>
        <end position="20"/>
    </location>
</feature>
<evidence type="ECO:0000256" key="2">
    <source>
        <dbReference type="ARBA" id="ARBA00023110"/>
    </source>
</evidence>
<comment type="catalytic activity">
    <reaction evidence="4">
        <text>[protein]-peptidylproline (omega=180) = [protein]-peptidylproline (omega=0)</text>
        <dbReference type="Rhea" id="RHEA:16237"/>
        <dbReference type="Rhea" id="RHEA-COMP:10747"/>
        <dbReference type="Rhea" id="RHEA-COMP:10748"/>
        <dbReference type="ChEBI" id="CHEBI:83833"/>
        <dbReference type="ChEBI" id="CHEBI:83834"/>
        <dbReference type="EC" id="5.2.1.8"/>
    </reaction>
</comment>
<dbReference type="InterPro" id="IPR044666">
    <property type="entry name" value="Cyclophilin_A-like"/>
</dbReference>
<dbReference type="Proteomes" id="UP000509249">
    <property type="component" value="Chromosome"/>
</dbReference>
<reference evidence="6 8" key="1">
    <citation type="journal article" date="2020" name="Int. J. Syst. Evol. Microbiol.">
        <title>Veillonella nakazawae sp. nov., an anaerobic gram-negative coccus isolated from the oral cavity of Japanese children.</title>
        <authorList>
            <person name="Mashima I."/>
            <person name="Theodorea C.F."/>
            <person name="Djais A.A."/>
            <person name="Kunihiro T."/>
            <person name="Kawamura Y."/>
            <person name="Otomo M."/>
            <person name="Saitoh M."/>
            <person name="Tamai R."/>
            <person name="Kiyoura Y."/>
        </authorList>
    </citation>
    <scope>NUCLEOTIDE SEQUENCE [LARGE SCALE GENOMIC DNA]</scope>
    <source>
        <strain evidence="6 8">T1-7</strain>
    </source>
</reference>
<dbReference type="CDD" id="cd00317">
    <property type="entry name" value="cyclophilin"/>
    <property type="match status" value="1"/>
</dbReference>
<dbReference type="Gene3D" id="2.40.100.10">
    <property type="entry name" value="Cyclophilin-like"/>
    <property type="match status" value="1"/>
</dbReference>
<feature type="chain" id="PRO_5044046649" description="Peptidyl-prolyl cis-trans isomerase" evidence="4">
    <location>
        <begin position="21"/>
        <end position="213"/>
    </location>
</feature>
<dbReference type="InterPro" id="IPR002130">
    <property type="entry name" value="Cyclophilin-type_PPIase_dom"/>
</dbReference>
<comment type="function">
    <text evidence="1 4">PPIases accelerate the folding of proteins. It catalyzes the cis-trans isomerization of proline imidic peptide bonds in oligopeptides.</text>
</comment>
<dbReference type="SUPFAM" id="SSF50891">
    <property type="entry name" value="Cyclophilin-like"/>
    <property type="match status" value="1"/>
</dbReference>
<dbReference type="EMBL" id="AP022321">
    <property type="protein sequence ID" value="BBU35141.1"/>
    <property type="molecule type" value="Genomic_DNA"/>
</dbReference>
<gene>
    <name evidence="7" type="ORF">LJD63_07160</name>
    <name evidence="6" type="ORF">VEIT17_15870</name>
</gene>
<dbReference type="EMBL" id="JAJDLA010000010">
    <property type="protein sequence ID" value="MCB8606036.1"/>
    <property type="molecule type" value="Genomic_DNA"/>
</dbReference>
<dbReference type="PROSITE" id="PS51257">
    <property type="entry name" value="PROKAR_LIPOPROTEIN"/>
    <property type="match status" value="1"/>
</dbReference>
<dbReference type="PANTHER" id="PTHR45625">
    <property type="entry name" value="PEPTIDYL-PROLYL CIS-TRANS ISOMERASE-RELATED"/>
    <property type="match status" value="1"/>
</dbReference>
<dbReference type="EC" id="5.2.1.8" evidence="4"/>
<keyword evidence="8" id="KW-1185">Reference proteome</keyword>
<comment type="similarity">
    <text evidence="4">Belongs to the cyclophilin-type PPIase family.</text>
</comment>
<reference evidence="7" key="2">
    <citation type="submission" date="2021-10" db="EMBL/GenBank/DDBJ databases">
        <title>Collection of gut derived symbiotic bacterial strains cultured from healthy donors.</title>
        <authorList>
            <person name="Lin H."/>
            <person name="Littmann E."/>
            <person name="Kohout C."/>
            <person name="Pamer E.G."/>
        </authorList>
    </citation>
    <scope>NUCLEOTIDE SEQUENCE</scope>
    <source>
        <strain evidence="7">DFI.4.35</strain>
    </source>
</reference>
<proteinExistence type="inferred from homology"/>
<dbReference type="RefSeq" id="WP_105084982.1">
    <property type="nucleotide sequence ID" value="NZ_AP022321.1"/>
</dbReference>
<dbReference type="InterPro" id="IPR029000">
    <property type="entry name" value="Cyclophilin-like_dom_sf"/>
</dbReference>
<evidence type="ECO:0000256" key="4">
    <source>
        <dbReference type="RuleBase" id="RU363019"/>
    </source>
</evidence>
<dbReference type="PANTHER" id="PTHR45625:SF4">
    <property type="entry name" value="PEPTIDYLPROLYL ISOMERASE DOMAIN AND WD REPEAT-CONTAINING PROTEIN 1"/>
    <property type="match status" value="1"/>
</dbReference>
<dbReference type="PROSITE" id="PS50072">
    <property type="entry name" value="CSA_PPIASE_2"/>
    <property type="match status" value="1"/>
</dbReference>
<evidence type="ECO:0000313" key="7">
    <source>
        <dbReference type="EMBL" id="MCB8606036.1"/>
    </source>
</evidence>
<feature type="domain" description="PPIase cyclophilin-type" evidence="5">
    <location>
        <begin position="53"/>
        <end position="202"/>
    </location>
</feature>